<evidence type="ECO:0000256" key="3">
    <source>
        <dbReference type="PROSITE-ProRule" id="PRU00023"/>
    </source>
</evidence>
<feature type="repeat" description="ANK" evidence="3">
    <location>
        <begin position="195"/>
        <end position="227"/>
    </location>
</feature>
<evidence type="ECO:0000313" key="4">
    <source>
        <dbReference type="EMBL" id="CAD7694640.1"/>
    </source>
</evidence>
<sequence length="488" mass="51834">MGEPTSDRAVARTWSKFRRVVSKNWADLKSLGAATAAGVLPDMGQSAPPLEEVPFVEAAFKGDLKLVSQLMSEGANLTQSALLPDYGEASPLGAAICVNDIDIARLLIDNMSQAQLGIRYGPQKLTALHLAAGMGRDEIAEALVAKGADLRIPDAAGNTPLVLAVQNCHLSMVWIICEKAKMAGLSQYLDEYNSKGQTALQVACELGELAIVSCLLKQGADPNKPTKGWGKGGQTPLWVAAMAGHADCVQTLLTSGTRVNIDMKTRRGLTLLHLAVLMDHPSIVSLLMEHGADIETGHMRLEEVLQVGEDFPNPLLLACAYGRPECLQALLMGPREDVSRILEKPCRVDATAVVVERLVGRVPEAAQTPMAWAVQFPCKLVRKSLRVMGIGGEVQFTSGADAMDARHAECVRVLLAAGAGITGDQLIALRAGLDALREKGEGEAVVGRLEVVLRDAVRQCEGCGAWGAWPGVAQGGPIFCSGGCRTKR</sequence>
<keyword evidence="5" id="KW-1185">Reference proteome</keyword>
<dbReference type="InterPro" id="IPR050663">
    <property type="entry name" value="Ankyrin-SOCS_Box"/>
</dbReference>
<dbReference type="PANTHER" id="PTHR24193:SF121">
    <property type="entry name" value="ADA2A-CONTAINING COMPLEX COMPONENT 3, ISOFORM D"/>
    <property type="match status" value="1"/>
</dbReference>
<dbReference type="GO" id="GO:0045944">
    <property type="term" value="P:positive regulation of transcription by RNA polymerase II"/>
    <property type="evidence" value="ECO:0007669"/>
    <property type="project" value="TreeGrafter"/>
</dbReference>
<evidence type="ECO:0000313" key="5">
    <source>
        <dbReference type="Proteomes" id="UP000708148"/>
    </source>
</evidence>
<evidence type="ECO:0000256" key="1">
    <source>
        <dbReference type="ARBA" id="ARBA00022737"/>
    </source>
</evidence>
<accession>A0A8S1IK16</accession>
<proteinExistence type="predicted"/>
<dbReference type="EMBL" id="CAJHUC010000002">
    <property type="protein sequence ID" value="CAD7694640.1"/>
    <property type="molecule type" value="Genomic_DNA"/>
</dbReference>
<dbReference type="SUPFAM" id="SSF48403">
    <property type="entry name" value="Ankyrin repeat"/>
    <property type="match status" value="1"/>
</dbReference>
<dbReference type="SMART" id="SM00248">
    <property type="entry name" value="ANK"/>
    <property type="match status" value="9"/>
</dbReference>
<evidence type="ECO:0000256" key="2">
    <source>
        <dbReference type="ARBA" id="ARBA00023043"/>
    </source>
</evidence>
<dbReference type="OrthoDB" id="1103984at2759"/>
<dbReference type="AlphaFoldDB" id="A0A8S1IK16"/>
<protein>
    <submittedName>
        <fullName evidence="4">Uncharacterized protein</fullName>
    </submittedName>
</protein>
<organism evidence="4 5">
    <name type="scientific">Ostreobium quekettii</name>
    <dbReference type="NCBI Taxonomy" id="121088"/>
    <lineage>
        <taxon>Eukaryota</taxon>
        <taxon>Viridiplantae</taxon>
        <taxon>Chlorophyta</taxon>
        <taxon>core chlorophytes</taxon>
        <taxon>Ulvophyceae</taxon>
        <taxon>TCBD clade</taxon>
        <taxon>Bryopsidales</taxon>
        <taxon>Ostreobineae</taxon>
        <taxon>Ostreobiaceae</taxon>
        <taxon>Ostreobium</taxon>
    </lineage>
</organism>
<comment type="caution">
    <text evidence="4">The sequence shown here is derived from an EMBL/GenBank/DDBJ whole genome shotgun (WGS) entry which is preliminary data.</text>
</comment>
<name>A0A8S1IK16_9CHLO</name>
<keyword evidence="2 3" id="KW-0040">ANK repeat</keyword>
<dbReference type="PRINTS" id="PR01415">
    <property type="entry name" value="ANKYRIN"/>
</dbReference>
<dbReference type="Pfam" id="PF12796">
    <property type="entry name" value="Ank_2"/>
    <property type="match status" value="2"/>
</dbReference>
<dbReference type="InterPro" id="IPR002110">
    <property type="entry name" value="Ankyrin_rpt"/>
</dbReference>
<dbReference type="PANTHER" id="PTHR24193">
    <property type="entry name" value="ANKYRIN REPEAT PROTEIN"/>
    <property type="match status" value="1"/>
</dbReference>
<feature type="repeat" description="ANK" evidence="3">
    <location>
        <begin position="232"/>
        <end position="264"/>
    </location>
</feature>
<reference evidence="4" key="1">
    <citation type="submission" date="2020-12" db="EMBL/GenBank/DDBJ databases">
        <authorList>
            <person name="Iha C."/>
        </authorList>
    </citation>
    <scope>NUCLEOTIDE SEQUENCE</scope>
</reference>
<dbReference type="Gene3D" id="1.25.40.20">
    <property type="entry name" value="Ankyrin repeat-containing domain"/>
    <property type="match status" value="3"/>
</dbReference>
<dbReference type="Pfam" id="PF00023">
    <property type="entry name" value="Ank"/>
    <property type="match status" value="1"/>
</dbReference>
<dbReference type="PROSITE" id="PS50088">
    <property type="entry name" value="ANK_REPEAT"/>
    <property type="match status" value="4"/>
</dbReference>
<dbReference type="Proteomes" id="UP000708148">
    <property type="component" value="Unassembled WGS sequence"/>
</dbReference>
<keyword evidence="1" id="KW-0677">Repeat</keyword>
<feature type="repeat" description="ANK" evidence="3">
    <location>
        <begin position="123"/>
        <end position="155"/>
    </location>
</feature>
<gene>
    <name evidence="4" type="ORF">OSTQU699_LOCUS3</name>
</gene>
<dbReference type="GO" id="GO:0000976">
    <property type="term" value="F:transcription cis-regulatory region binding"/>
    <property type="evidence" value="ECO:0007669"/>
    <property type="project" value="TreeGrafter"/>
</dbReference>
<dbReference type="GO" id="GO:0005634">
    <property type="term" value="C:nucleus"/>
    <property type="evidence" value="ECO:0007669"/>
    <property type="project" value="TreeGrafter"/>
</dbReference>
<dbReference type="PROSITE" id="PS50297">
    <property type="entry name" value="ANK_REP_REGION"/>
    <property type="match status" value="4"/>
</dbReference>
<dbReference type="InterPro" id="IPR036770">
    <property type="entry name" value="Ankyrin_rpt-contain_sf"/>
</dbReference>
<feature type="repeat" description="ANK" evidence="3">
    <location>
        <begin position="267"/>
        <end position="299"/>
    </location>
</feature>